<comment type="caution">
    <text evidence="2">The sequence shown here is derived from an EMBL/GenBank/DDBJ whole genome shotgun (WGS) entry which is preliminary data.</text>
</comment>
<accession>A0AAV3QRB9</accession>
<sequence length="125" mass="14064">MFNLILKSTIPEKRGVEKRVEQKEIEAGCEVKEESPQSHSEAKASVVPSSGEHHSLALDRPRRANYGVPSTRYGYEDMVAYASQVEEEVDPHEPSTYREAVIGTESIQWLAVMGKEMESLQKNQT</sequence>
<feature type="compositionally biased region" description="Basic and acidic residues" evidence="1">
    <location>
        <begin position="51"/>
        <end position="62"/>
    </location>
</feature>
<feature type="compositionally biased region" description="Basic and acidic residues" evidence="1">
    <location>
        <begin position="28"/>
        <end position="42"/>
    </location>
</feature>
<evidence type="ECO:0000256" key="1">
    <source>
        <dbReference type="SAM" id="MobiDB-lite"/>
    </source>
</evidence>
<organism evidence="2 3">
    <name type="scientific">Lithospermum erythrorhizon</name>
    <name type="common">Purple gromwell</name>
    <name type="synonym">Lithospermum officinale var. erythrorhizon</name>
    <dbReference type="NCBI Taxonomy" id="34254"/>
    <lineage>
        <taxon>Eukaryota</taxon>
        <taxon>Viridiplantae</taxon>
        <taxon>Streptophyta</taxon>
        <taxon>Embryophyta</taxon>
        <taxon>Tracheophyta</taxon>
        <taxon>Spermatophyta</taxon>
        <taxon>Magnoliopsida</taxon>
        <taxon>eudicotyledons</taxon>
        <taxon>Gunneridae</taxon>
        <taxon>Pentapetalae</taxon>
        <taxon>asterids</taxon>
        <taxon>lamiids</taxon>
        <taxon>Boraginales</taxon>
        <taxon>Boraginaceae</taxon>
        <taxon>Boraginoideae</taxon>
        <taxon>Lithospermeae</taxon>
        <taxon>Lithospermum</taxon>
    </lineage>
</organism>
<name>A0AAV3QRB9_LITER</name>
<keyword evidence="3" id="KW-1185">Reference proteome</keyword>
<evidence type="ECO:0000313" key="3">
    <source>
        <dbReference type="Proteomes" id="UP001454036"/>
    </source>
</evidence>
<proteinExistence type="predicted"/>
<feature type="region of interest" description="Disordered" evidence="1">
    <location>
        <begin position="28"/>
        <end position="69"/>
    </location>
</feature>
<evidence type="ECO:0000313" key="2">
    <source>
        <dbReference type="EMBL" id="GAA0166585.1"/>
    </source>
</evidence>
<gene>
    <name evidence="2" type="ORF">LIER_21707</name>
</gene>
<dbReference type="EMBL" id="BAABME010005778">
    <property type="protein sequence ID" value="GAA0166585.1"/>
    <property type="molecule type" value="Genomic_DNA"/>
</dbReference>
<reference evidence="2 3" key="1">
    <citation type="submission" date="2024-01" db="EMBL/GenBank/DDBJ databases">
        <title>The complete chloroplast genome sequence of Lithospermum erythrorhizon: insights into the phylogenetic relationship among Boraginaceae species and the maternal lineages of purple gromwells.</title>
        <authorList>
            <person name="Okada T."/>
            <person name="Watanabe K."/>
        </authorList>
    </citation>
    <scope>NUCLEOTIDE SEQUENCE [LARGE SCALE GENOMIC DNA]</scope>
</reference>
<dbReference type="AlphaFoldDB" id="A0AAV3QRB9"/>
<protein>
    <submittedName>
        <fullName evidence="2">Uncharacterized protein</fullName>
    </submittedName>
</protein>
<dbReference type="Proteomes" id="UP001454036">
    <property type="component" value="Unassembled WGS sequence"/>
</dbReference>